<evidence type="ECO:0000256" key="8">
    <source>
        <dbReference type="ARBA" id="ARBA00022989"/>
    </source>
</evidence>
<dbReference type="GeneID" id="78080730"/>
<evidence type="ECO:0000256" key="4">
    <source>
        <dbReference type="ARBA" id="ARBA00022475"/>
    </source>
</evidence>
<dbReference type="GO" id="GO:0008137">
    <property type="term" value="F:NADH dehydrogenase (ubiquinone) activity"/>
    <property type="evidence" value="ECO:0007669"/>
    <property type="project" value="InterPro"/>
</dbReference>
<name>A0A212K2G9_9BACT</name>
<dbReference type="GO" id="GO:0030964">
    <property type="term" value="C:NADH dehydrogenase complex"/>
    <property type="evidence" value="ECO:0007669"/>
    <property type="project" value="TreeGrafter"/>
</dbReference>
<dbReference type="AlphaFoldDB" id="A0A212K2G9"/>
<evidence type="ECO:0000313" key="13">
    <source>
        <dbReference type="EMBL" id="SBW05940.1"/>
    </source>
</evidence>
<proteinExistence type="inferred from homology"/>
<comment type="catalytic activity">
    <reaction evidence="11 12">
        <text>a quinone + NADH + 5 H(+)(in) = a quinol + NAD(+) + 4 H(+)(out)</text>
        <dbReference type="Rhea" id="RHEA:57888"/>
        <dbReference type="ChEBI" id="CHEBI:15378"/>
        <dbReference type="ChEBI" id="CHEBI:24646"/>
        <dbReference type="ChEBI" id="CHEBI:57540"/>
        <dbReference type="ChEBI" id="CHEBI:57945"/>
        <dbReference type="ChEBI" id="CHEBI:132124"/>
    </reaction>
</comment>
<keyword evidence="3 11" id="KW-0813">Transport</keyword>
<dbReference type="GO" id="GO:0050136">
    <property type="term" value="F:NADH dehydrogenase (quinone) (non-electrogenic) activity"/>
    <property type="evidence" value="ECO:0007669"/>
    <property type="project" value="UniProtKB-UniRule"/>
</dbReference>
<keyword evidence="8 11" id="KW-1133">Transmembrane helix</keyword>
<comment type="function">
    <text evidence="11">NDH-1 shuttles electrons from NADH, via FMN and iron-sulfur (Fe-S) centers, to quinones in the respiratory chain. The immediate electron acceptor for the enzyme in this species is believed to be a menaquinone. Couples the redox reaction to proton translocation (for every two electrons transferred, four hydrogen ions are translocated across the cytoplasmic membrane), and thus conserves the redox energy in a proton gradient.</text>
</comment>
<gene>
    <name evidence="11 13" type="primary">nuoA</name>
    <name evidence="13" type="ORF">KL86DYS2_12881</name>
</gene>
<dbReference type="InterPro" id="IPR000440">
    <property type="entry name" value="NADH_UbQ/plastoQ_OxRdtase_su3"/>
</dbReference>
<evidence type="ECO:0000256" key="2">
    <source>
        <dbReference type="ARBA" id="ARBA00008472"/>
    </source>
</evidence>
<evidence type="ECO:0000256" key="3">
    <source>
        <dbReference type="ARBA" id="ARBA00022448"/>
    </source>
</evidence>
<feature type="transmembrane region" description="Helical" evidence="11">
    <location>
        <begin position="59"/>
        <end position="80"/>
    </location>
</feature>
<feature type="transmembrane region" description="Helical" evidence="11">
    <location>
        <begin position="6"/>
        <end position="28"/>
    </location>
</feature>
<dbReference type="GO" id="GO:0048038">
    <property type="term" value="F:quinone binding"/>
    <property type="evidence" value="ECO:0007669"/>
    <property type="project" value="UniProtKB-KW"/>
</dbReference>
<feature type="transmembrane region" description="Helical" evidence="11">
    <location>
        <begin position="86"/>
        <end position="109"/>
    </location>
</feature>
<evidence type="ECO:0000256" key="7">
    <source>
        <dbReference type="ARBA" id="ARBA00022967"/>
    </source>
</evidence>
<evidence type="ECO:0000256" key="11">
    <source>
        <dbReference type="HAMAP-Rule" id="MF_01394"/>
    </source>
</evidence>
<evidence type="ECO:0000256" key="9">
    <source>
        <dbReference type="ARBA" id="ARBA00023027"/>
    </source>
</evidence>
<dbReference type="PANTHER" id="PTHR11058">
    <property type="entry name" value="NADH-UBIQUINONE OXIDOREDUCTASE CHAIN 3"/>
    <property type="match status" value="1"/>
</dbReference>
<dbReference type="EMBL" id="FLUL01000001">
    <property type="protein sequence ID" value="SBW05940.1"/>
    <property type="molecule type" value="Genomic_DNA"/>
</dbReference>
<dbReference type="InterPro" id="IPR038430">
    <property type="entry name" value="NDAH_ubi_oxred_su3_sf"/>
</dbReference>
<dbReference type="EC" id="7.1.1.-" evidence="11"/>
<sequence>MSSSALFLVVFLTGITLVCAGLGMALLLSPKSFNPQKGEPYECGIPTHGTSWMQFKVGYYLYAILYLMFDVEAIFLFPWATVVRQLGVPGLYCILFFVIILGLGLAYAWKKGALKWK</sequence>
<protein>
    <recommendedName>
        <fullName evidence="11">NADH-quinone oxidoreductase subunit A</fullName>
        <ecNumber evidence="11">7.1.1.-</ecNumber>
    </recommendedName>
    <alternativeName>
        <fullName evidence="11">NADH dehydrogenase I subunit A</fullName>
    </alternativeName>
    <alternativeName>
        <fullName evidence="11">NDH-1 subunit A</fullName>
    </alternativeName>
    <alternativeName>
        <fullName evidence="11">NUO1</fullName>
    </alternativeName>
</protein>
<dbReference type="Gene3D" id="1.20.58.1610">
    <property type="entry name" value="NADH:ubiquinone/plastoquinone oxidoreductase, chain 3"/>
    <property type="match status" value="1"/>
</dbReference>
<evidence type="ECO:0000256" key="6">
    <source>
        <dbReference type="ARBA" id="ARBA00022719"/>
    </source>
</evidence>
<dbReference type="HAMAP" id="MF_01394">
    <property type="entry name" value="NDH1_NuoA"/>
    <property type="match status" value="1"/>
</dbReference>
<dbReference type="InterPro" id="IPR023043">
    <property type="entry name" value="NAD(P)H_OxRDtase_bac/plastid"/>
</dbReference>
<comment type="subcellular location">
    <subcellularLocation>
        <location evidence="11 12">Cell membrane</location>
        <topology evidence="11 12">Multi-pass membrane protein</topology>
    </subcellularLocation>
    <subcellularLocation>
        <location evidence="1">Membrane</location>
        <topology evidence="1">Multi-pass membrane protein</topology>
    </subcellularLocation>
</comment>
<keyword evidence="4 11" id="KW-1003">Cell membrane</keyword>
<keyword evidence="6 11" id="KW-0874">Quinone</keyword>
<dbReference type="RefSeq" id="WP_006841409.1">
    <property type="nucleotide sequence ID" value="NZ_CABTJG010000023.1"/>
</dbReference>
<dbReference type="GO" id="GO:0005886">
    <property type="term" value="C:plasma membrane"/>
    <property type="evidence" value="ECO:0007669"/>
    <property type="project" value="UniProtKB-SubCell"/>
</dbReference>
<dbReference type="Pfam" id="PF00507">
    <property type="entry name" value="Oxidored_q4"/>
    <property type="match status" value="1"/>
</dbReference>
<evidence type="ECO:0000256" key="10">
    <source>
        <dbReference type="ARBA" id="ARBA00023136"/>
    </source>
</evidence>
<dbReference type="PANTHER" id="PTHR11058:SF22">
    <property type="entry name" value="NADH-QUINONE OXIDOREDUCTASE SUBUNIT A"/>
    <property type="match status" value="1"/>
</dbReference>
<evidence type="ECO:0000256" key="12">
    <source>
        <dbReference type="RuleBase" id="RU003639"/>
    </source>
</evidence>
<evidence type="ECO:0000256" key="1">
    <source>
        <dbReference type="ARBA" id="ARBA00004141"/>
    </source>
</evidence>
<comment type="similarity">
    <text evidence="2 11 12">Belongs to the complex I subunit 3 family.</text>
</comment>
<reference evidence="13" key="1">
    <citation type="submission" date="2016-04" db="EMBL/GenBank/DDBJ databases">
        <authorList>
            <person name="Evans L.H."/>
            <person name="Alamgir A."/>
            <person name="Owens N."/>
            <person name="Weber N.D."/>
            <person name="Virtaneva K."/>
            <person name="Barbian K."/>
            <person name="Babar A."/>
            <person name="Rosenke K."/>
        </authorList>
    </citation>
    <scope>NUCLEOTIDE SEQUENCE</scope>
    <source>
        <strain evidence="13">86-2</strain>
    </source>
</reference>
<keyword evidence="7 11" id="KW-1278">Translocase</keyword>
<comment type="subunit">
    <text evidence="11">NDH-1 is composed of 14 different subunits. Subunits NuoA, H, J, K, L, M, N constitute the membrane sector of the complex.</text>
</comment>
<keyword evidence="9 11" id="KW-0520">NAD</keyword>
<keyword evidence="13" id="KW-0560">Oxidoreductase</keyword>
<accession>A0A212K2G9</accession>
<keyword evidence="5 11" id="KW-0812">Transmembrane</keyword>
<evidence type="ECO:0000256" key="5">
    <source>
        <dbReference type="ARBA" id="ARBA00022692"/>
    </source>
</evidence>
<organism evidence="13">
    <name type="scientific">uncultured Dysgonomonas sp</name>
    <dbReference type="NCBI Taxonomy" id="206096"/>
    <lineage>
        <taxon>Bacteria</taxon>
        <taxon>Pseudomonadati</taxon>
        <taxon>Bacteroidota</taxon>
        <taxon>Bacteroidia</taxon>
        <taxon>Bacteroidales</taxon>
        <taxon>Dysgonomonadaceae</taxon>
        <taxon>Dysgonomonas</taxon>
        <taxon>environmental samples</taxon>
    </lineage>
</organism>
<keyword evidence="10 11" id="KW-0472">Membrane</keyword>